<dbReference type="GO" id="GO:0006629">
    <property type="term" value="P:lipid metabolic process"/>
    <property type="evidence" value="ECO:0007669"/>
    <property type="project" value="InterPro"/>
</dbReference>
<keyword evidence="4" id="KW-0967">Endosome</keyword>
<dbReference type="Gene3D" id="1.20.58.80">
    <property type="entry name" value="Phosphotransferase system, lactose/cellobiose-type IIA subunit"/>
    <property type="match status" value="1"/>
</dbReference>
<dbReference type="InterPro" id="IPR018488">
    <property type="entry name" value="cNMP-bd_CS"/>
</dbReference>
<evidence type="ECO:0000256" key="1">
    <source>
        <dbReference type="ARBA" id="ARBA00004481"/>
    </source>
</evidence>
<gene>
    <name evidence="10" type="primary">VPS4</name>
    <name evidence="10" type="ORF">SPIL2461_LOCUS2759</name>
</gene>
<evidence type="ECO:0000256" key="7">
    <source>
        <dbReference type="SAM" id="MobiDB-lite"/>
    </source>
</evidence>
<dbReference type="PANTHER" id="PTHR23074">
    <property type="entry name" value="AAA DOMAIN-CONTAINING"/>
    <property type="match status" value="1"/>
</dbReference>
<dbReference type="GO" id="GO:0010008">
    <property type="term" value="C:endosome membrane"/>
    <property type="evidence" value="ECO:0007669"/>
    <property type="project" value="UniProtKB-SubCell"/>
</dbReference>
<dbReference type="Proteomes" id="UP000649617">
    <property type="component" value="Unassembled WGS sequence"/>
</dbReference>
<evidence type="ECO:0000256" key="3">
    <source>
        <dbReference type="ARBA" id="ARBA00022741"/>
    </source>
</evidence>
<feature type="domain" description="Cyclic nucleotide-binding" evidence="8">
    <location>
        <begin position="591"/>
        <end position="635"/>
    </location>
</feature>
<dbReference type="SUPFAM" id="SSF51206">
    <property type="entry name" value="cAMP-binding domain-like"/>
    <property type="match status" value="2"/>
</dbReference>
<dbReference type="InterPro" id="IPR027417">
    <property type="entry name" value="P-loop_NTPase"/>
</dbReference>
<dbReference type="Pfam" id="PF17862">
    <property type="entry name" value="AAA_lid_3"/>
    <property type="match status" value="1"/>
</dbReference>
<dbReference type="InterPro" id="IPR003959">
    <property type="entry name" value="ATPase_AAA_core"/>
</dbReference>
<feature type="region of interest" description="Disordered" evidence="7">
    <location>
        <begin position="65"/>
        <end position="85"/>
    </location>
</feature>
<keyword evidence="5" id="KW-0067">ATP-binding</keyword>
<dbReference type="PROSITE" id="PS00674">
    <property type="entry name" value="AAA"/>
    <property type="match status" value="1"/>
</dbReference>
<reference evidence="10" key="1">
    <citation type="submission" date="2021-02" db="EMBL/GenBank/DDBJ databases">
        <authorList>
            <person name="Dougan E. K."/>
            <person name="Rhodes N."/>
            <person name="Thang M."/>
            <person name="Chan C."/>
        </authorList>
    </citation>
    <scope>NUCLEOTIDE SEQUENCE</scope>
</reference>
<accession>A0A812K1K5</accession>
<sequence>MNATAKPQRLPTPSLRQQYYTCRHVAKSEASEGDLRLGASVSLPNLPEKTQIFSEHAEVLTFTDRGSERGPETYLSASPPRKTPLRSQRFGASIVSRDRVQQTLPRHIELCDDKKAVQHARSNLENLGSVIRDFEQRGRGPEVNATQPHRRMRGLDFLYSVRNDSAMLPKPEDEGGMKARQEDDEELRGDQRRARVWKLLKTVPYFMTLETAYNGLTWKLSKKCQFFKEAAGQVVFRQDDPAGNCYVIVSGEVAVKIFKDSNGKDEDEDRRPSPRELHEPRMYWYETFTLNTWGGYRDVRATTGEEEQQLRKYFAWASPKKPAKKKPETDASVKHMRRRSMQSVLAIVVEAGQAIDQTADVTDDAERDMTLYEQLQQEDNPRYKTAEGHSTWCRQDSALGDTVVTLGAGAIFGEMALQNDKPRAATIECLQDCEFLVIPRFVYRRILKEITGRSADSLKAASILRKLDFFLDMEAERPGTIDRLAQKTAWQDCPAGQVLFRQQDPPGNCYVLCEGTVDCYKCGPEMLPREGERRKLKRMMTPRTCTQFDMREFVTLVEALRNSKGFRKDQRYLTLERFSCFCKASVLGPCVATLEAPACFGELALKNTQPRAATVKCRTKCRLMILEKQHVLHVLTEVMARIRFFNDRLPGISEAEYRMDHPSQYFSLRHFPQGFQFTYEGIVMTEPALYILKSGALEFRRYRRISQNPAYVLSHLPMVESSWKSLAARPRTGVAGSKRSGARPKSRALQSRTGRKQLTPRDDLGEEVVCDVMRNEGVFCTLPFFPLFCEEPFSVVAASPVEVFHIASENVKKLGGDYLPVLRKHLLLQLKERIRNLPSGAAEVEEDTARAFDPAGQTFYSTILDQAKKHRRKYKPTYEEHIMQLKQSTGMLRQHESVVEDPGLPSSCPESFCQLLPNWLFLQEEKPEDAELKAVELADARTARELEGQGQLQDALREYQNCLQIYQFVWKWESNTRVKDMLRERLEDLVSRAESLKARAANGAQAPSSPGGYAGGGAATQAPPATGTAEDGEDKEKEKLKKGLEGAIMTSKPNIRWDDVAGLEAAKGALQETVILPTRFPQLFTGKRVPWHGILLYGPPGTGKSFLAKACATEADATFFSISSSDLVSKWMGESEKLVRSLFEMARESKPAIIFVDEVDSLCGARGESGESDAARRIKTEFLAQMDGVGKDSSQILVLGATNTPWDLDTAIRRRFEKRVYIPLPDMEARVRLLTLHLGDTPHSCTPEELRNIAAQTDGYSGADISILTRDALFEPVRKCQRARTFKRVDKTGPDGKRSFWTPCSPGDPGAVPMTLMEVPAAELLSPDVEARDFEVALEKVRPSVSPGDLKSHEAQTRHRWGMGLFHACPTSDSKERVHIDVRHGGLMSTGLVAHRGFHYPQLEENRPLECTLPAMKSAWEAGLRLCECDVRVSSDGRILLSHDETLDRLTATTGTPKITELTAEQLCQWPLRQPESHIVCLEEVLNTALANSCQLVIELKGCAGPCVGEAVASFFGQKPQLLKACALVMSFELAELHGFARGFEEQRRHVPGLNRPQLLLLTCVPQPDLQAKYQTLDVGSASSMETALQYLEQKEQGNSSLAVQRLIRELNSKRCTVGVWQRFGQTDCAKEAAKLLDVGVRYCNSDLPRDFMPQETAV</sequence>
<feature type="region of interest" description="Disordered" evidence="7">
    <location>
        <begin position="999"/>
        <end position="1039"/>
    </location>
</feature>
<dbReference type="PANTHER" id="PTHR23074:SF83">
    <property type="entry name" value="VACUOLAR PROTEIN SORTING-ASSOCIATED PROTEIN 4A"/>
    <property type="match status" value="1"/>
</dbReference>
<dbReference type="SUPFAM" id="SSF52540">
    <property type="entry name" value="P-loop containing nucleoside triphosphate hydrolases"/>
    <property type="match status" value="1"/>
</dbReference>
<dbReference type="InterPro" id="IPR000595">
    <property type="entry name" value="cNMP-bd_dom"/>
</dbReference>
<keyword evidence="11" id="KW-1185">Reference proteome</keyword>
<comment type="subcellular location">
    <subcellularLocation>
        <location evidence="1">Endosome membrane</location>
        <topology evidence="1">Peripheral membrane protein</topology>
    </subcellularLocation>
</comment>
<dbReference type="Gene3D" id="3.40.50.300">
    <property type="entry name" value="P-loop containing nucleotide triphosphate hydrolases"/>
    <property type="match status" value="1"/>
</dbReference>
<keyword evidence="3" id="KW-0547">Nucleotide-binding</keyword>
<evidence type="ECO:0000256" key="6">
    <source>
        <dbReference type="ARBA" id="ARBA00023136"/>
    </source>
</evidence>
<keyword evidence="6" id="KW-0472">Membrane</keyword>
<dbReference type="OrthoDB" id="417078at2759"/>
<evidence type="ECO:0000259" key="8">
    <source>
        <dbReference type="PROSITE" id="PS50042"/>
    </source>
</evidence>
<dbReference type="InterPro" id="IPR036181">
    <property type="entry name" value="MIT_dom_sf"/>
</dbReference>
<evidence type="ECO:0000256" key="4">
    <source>
        <dbReference type="ARBA" id="ARBA00022753"/>
    </source>
</evidence>
<dbReference type="EMBL" id="CAJNIZ010003091">
    <property type="protein sequence ID" value="CAE7218468.1"/>
    <property type="molecule type" value="Genomic_DNA"/>
</dbReference>
<dbReference type="InterPro" id="IPR003593">
    <property type="entry name" value="AAA+_ATPase"/>
</dbReference>
<comment type="caution">
    <text evidence="10">The sequence shown here is derived from an EMBL/GenBank/DDBJ whole genome shotgun (WGS) entry which is preliminary data.</text>
</comment>
<evidence type="ECO:0000256" key="2">
    <source>
        <dbReference type="ARBA" id="ARBA00006914"/>
    </source>
</evidence>
<dbReference type="InterPro" id="IPR030395">
    <property type="entry name" value="GP_PDE_dom"/>
</dbReference>
<dbReference type="FunFam" id="1.10.8.60:FF:000015">
    <property type="entry name" value="vacuolar protein sorting-associated protein 4A"/>
    <property type="match status" value="1"/>
</dbReference>
<dbReference type="PROSITE" id="PS51704">
    <property type="entry name" value="GP_PDE"/>
    <property type="match status" value="1"/>
</dbReference>
<dbReference type="Pfam" id="PF03009">
    <property type="entry name" value="GDPD"/>
    <property type="match status" value="1"/>
</dbReference>
<dbReference type="CDD" id="cd00038">
    <property type="entry name" value="CAP_ED"/>
    <property type="match status" value="2"/>
</dbReference>
<dbReference type="PROSITE" id="PS50042">
    <property type="entry name" value="CNMP_BINDING_3"/>
    <property type="match status" value="3"/>
</dbReference>
<dbReference type="PROSITE" id="PS00889">
    <property type="entry name" value="CNMP_BINDING_2"/>
    <property type="match status" value="2"/>
</dbReference>
<dbReference type="GO" id="GO:0007033">
    <property type="term" value="P:vacuole organization"/>
    <property type="evidence" value="ECO:0007669"/>
    <property type="project" value="TreeGrafter"/>
</dbReference>
<feature type="region of interest" description="Disordered" evidence="7">
    <location>
        <begin position="732"/>
        <end position="757"/>
    </location>
</feature>
<name>A0A812K1K5_SYMPI</name>
<comment type="similarity">
    <text evidence="2">Belongs to the AAA ATPase family.</text>
</comment>
<dbReference type="GO" id="GO:0016887">
    <property type="term" value="F:ATP hydrolysis activity"/>
    <property type="evidence" value="ECO:0007669"/>
    <property type="project" value="InterPro"/>
</dbReference>
<dbReference type="Gene3D" id="3.20.20.190">
    <property type="entry name" value="Phosphatidylinositol (PI) phosphodiesterase"/>
    <property type="match status" value="1"/>
</dbReference>
<feature type="compositionally biased region" description="Low complexity" evidence="7">
    <location>
        <begin position="1019"/>
        <end position="1029"/>
    </location>
</feature>
<evidence type="ECO:0000256" key="5">
    <source>
        <dbReference type="ARBA" id="ARBA00022840"/>
    </source>
</evidence>
<dbReference type="SUPFAM" id="SSF116846">
    <property type="entry name" value="MIT domain"/>
    <property type="match status" value="1"/>
</dbReference>
<dbReference type="GO" id="GO:0008081">
    <property type="term" value="F:phosphoric diester hydrolase activity"/>
    <property type="evidence" value="ECO:0007669"/>
    <property type="project" value="InterPro"/>
</dbReference>
<dbReference type="Pfam" id="PF09336">
    <property type="entry name" value="Vps4_C"/>
    <property type="match status" value="1"/>
</dbReference>
<feature type="region of interest" description="Disordered" evidence="7">
    <location>
        <begin position="168"/>
        <end position="187"/>
    </location>
</feature>
<dbReference type="InterPro" id="IPR014710">
    <property type="entry name" value="RmlC-like_jellyroll"/>
</dbReference>
<dbReference type="SMART" id="SM00382">
    <property type="entry name" value="AAA"/>
    <property type="match status" value="1"/>
</dbReference>
<dbReference type="CDD" id="cd19521">
    <property type="entry name" value="RecA-like_VPS4"/>
    <property type="match status" value="1"/>
</dbReference>
<feature type="domain" description="Cyclic nucleotide-binding" evidence="8">
    <location>
        <begin position="383"/>
        <end position="447"/>
    </location>
</feature>
<dbReference type="InterPro" id="IPR018490">
    <property type="entry name" value="cNMP-bd_dom_sf"/>
</dbReference>
<dbReference type="Gene3D" id="1.10.8.60">
    <property type="match status" value="1"/>
</dbReference>
<dbReference type="Gene3D" id="2.60.120.10">
    <property type="entry name" value="Jelly Rolls"/>
    <property type="match status" value="3"/>
</dbReference>
<dbReference type="GO" id="GO:0005524">
    <property type="term" value="F:ATP binding"/>
    <property type="evidence" value="ECO:0007669"/>
    <property type="project" value="UniProtKB-KW"/>
</dbReference>
<dbReference type="InterPro" id="IPR007330">
    <property type="entry name" value="MIT_dom"/>
</dbReference>
<proteinExistence type="inferred from homology"/>
<dbReference type="Pfam" id="PF00027">
    <property type="entry name" value="cNMP_binding"/>
    <property type="match status" value="1"/>
</dbReference>
<dbReference type="InterPro" id="IPR017946">
    <property type="entry name" value="PLC-like_Pdiesterase_TIM-brl"/>
</dbReference>
<dbReference type="InterPro" id="IPR003960">
    <property type="entry name" value="ATPase_AAA_CS"/>
</dbReference>
<dbReference type="Pfam" id="PF04212">
    <property type="entry name" value="MIT"/>
    <property type="match status" value="1"/>
</dbReference>
<evidence type="ECO:0000259" key="9">
    <source>
        <dbReference type="PROSITE" id="PS51704"/>
    </source>
</evidence>
<evidence type="ECO:0000313" key="10">
    <source>
        <dbReference type="EMBL" id="CAE7218468.1"/>
    </source>
</evidence>
<dbReference type="GO" id="GO:0016197">
    <property type="term" value="P:endosomal transport"/>
    <property type="evidence" value="ECO:0007669"/>
    <property type="project" value="TreeGrafter"/>
</dbReference>
<evidence type="ECO:0000313" key="11">
    <source>
        <dbReference type="Proteomes" id="UP000649617"/>
    </source>
</evidence>
<dbReference type="InterPro" id="IPR015415">
    <property type="entry name" value="Spast_Vps4_C"/>
</dbReference>
<dbReference type="SUPFAM" id="SSF51695">
    <property type="entry name" value="PLC-like phosphodiesterases"/>
    <property type="match status" value="1"/>
</dbReference>
<dbReference type="Pfam" id="PF00004">
    <property type="entry name" value="AAA"/>
    <property type="match status" value="1"/>
</dbReference>
<feature type="domain" description="Cyclic nucleotide-binding" evidence="8">
    <location>
        <begin position="227"/>
        <end position="255"/>
    </location>
</feature>
<dbReference type="InterPro" id="IPR041569">
    <property type="entry name" value="AAA_lid_3"/>
</dbReference>
<organism evidence="10 11">
    <name type="scientific">Symbiodinium pilosum</name>
    <name type="common">Dinoflagellate</name>
    <dbReference type="NCBI Taxonomy" id="2952"/>
    <lineage>
        <taxon>Eukaryota</taxon>
        <taxon>Sar</taxon>
        <taxon>Alveolata</taxon>
        <taxon>Dinophyceae</taxon>
        <taxon>Suessiales</taxon>
        <taxon>Symbiodiniaceae</taxon>
        <taxon>Symbiodinium</taxon>
    </lineage>
</organism>
<dbReference type="InterPro" id="IPR050304">
    <property type="entry name" value="MT-severing_AAA_ATPase"/>
</dbReference>
<feature type="compositionally biased region" description="Basic and acidic residues" evidence="7">
    <location>
        <begin position="170"/>
        <end position="181"/>
    </location>
</feature>
<dbReference type="FunFam" id="3.40.50.300:FF:000043">
    <property type="entry name" value="Vacuolar protein sorting-associated protein 4"/>
    <property type="match status" value="1"/>
</dbReference>
<feature type="domain" description="GP-PDE" evidence="9">
    <location>
        <begin position="1390"/>
        <end position="1659"/>
    </location>
</feature>
<protein>
    <submittedName>
        <fullName evidence="10">VPS4 protein</fullName>
    </submittedName>
</protein>